<dbReference type="InterPro" id="IPR006176">
    <property type="entry name" value="3-OHacyl-CoA_DH_NAD-bd"/>
</dbReference>
<dbReference type="OrthoDB" id="9771883at2"/>
<evidence type="ECO:0000256" key="3">
    <source>
        <dbReference type="ARBA" id="ARBA00007005"/>
    </source>
</evidence>
<dbReference type="InterPro" id="IPR029045">
    <property type="entry name" value="ClpP/crotonase-like_dom_sf"/>
</dbReference>
<evidence type="ECO:0000256" key="5">
    <source>
        <dbReference type="ARBA" id="ARBA00022832"/>
    </source>
</evidence>
<dbReference type="Pfam" id="PF00725">
    <property type="entry name" value="3HCDH"/>
    <property type="match status" value="1"/>
</dbReference>
<comment type="similarity">
    <text evidence="3">In the central section; belongs to the 3-hydroxyacyl-CoA dehydrogenase family.</text>
</comment>
<evidence type="ECO:0000259" key="13">
    <source>
        <dbReference type="Pfam" id="PF00725"/>
    </source>
</evidence>
<evidence type="ECO:0000256" key="1">
    <source>
        <dbReference type="ARBA" id="ARBA00005005"/>
    </source>
</evidence>
<feature type="domain" description="3-hydroxyacyl-CoA dehydrogenase NAD binding" evidence="14">
    <location>
        <begin position="336"/>
        <end position="514"/>
    </location>
</feature>
<dbReference type="FunFam" id="3.40.50.720:FF:000009">
    <property type="entry name" value="Fatty oxidation complex, alpha subunit"/>
    <property type="match status" value="1"/>
</dbReference>
<evidence type="ECO:0000259" key="14">
    <source>
        <dbReference type="Pfam" id="PF02737"/>
    </source>
</evidence>
<feature type="domain" description="3-hydroxyacyl-CoA dehydrogenase C-terminal" evidence="13">
    <location>
        <begin position="517"/>
        <end position="595"/>
    </location>
</feature>
<dbReference type="GO" id="GO:0070403">
    <property type="term" value="F:NAD+ binding"/>
    <property type="evidence" value="ECO:0007669"/>
    <property type="project" value="InterPro"/>
</dbReference>
<comment type="pathway">
    <text evidence="2">Lipid metabolism; butanoate metabolism.</text>
</comment>
<evidence type="ECO:0000256" key="4">
    <source>
        <dbReference type="ARBA" id="ARBA00009463"/>
    </source>
</evidence>
<dbReference type="InterPro" id="IPR036291">
    <property type="entry name" value="NAD(P)-bd_dom_sf"/>
</dbReference>
<keyword evidence="6" id="KW-0442">Lipid degradation</keyword>
<comment type="similarity">
    <text evidence="4">Belongs to the 3-hydroxyacyl-CoA dehydrogenase family.</text>
</comment>
<dbReference type="AlphaFoldDB" id="A0A512P9W7"/>
<dbReference type="PANTHER" id="PTHR43612:SF3">
    <property type="entry name" value="TRIFUNCTIONAL ENZYME SUBUNIT ALPHA, MITOCHONDRIAL"/>
    <property type="match status" value="1"/>
</dbReference>
<dbReference type="InterPro" id="IPR001753">
    <property type="entry name" value="Enoyl-CoA_hydra/iso"/>
</dbReference>
<dbReference type="InterPro" id="IPR008927">
    <property type="entry name" value="6-PGluconate_DH-like_C_sf"/>
</dbReference>
<evidence type="ECO:0000256" key="7">
    <source>
        <dbReference type="ARBA" id="ARBA00023002"/>
    </source>
</evidence>
<dbReference type="GO" id="GO:0004300">
    <property type="term" value="F:enoyl-CoA hydratase activity"/>
    <property type="evidence" value="ECO:0007669"/>
    <property type="project" value="TreeGrafter"/>
</dbReference>
<dbReference type="SUPFAM" id="SSF51735">
    <property type="entry name" value="NAD(P)-binding Rossmann-fold domains"/>
    <property type="match status" value="1"/>
</dbReference>
<dbReference type="GO" id="GO:0006635">
    <property type="term" value="P:fatty acid beta-oxidation"/>
    <property type="evidence" value="ECO:0007669"/>
    <property type="project" value="UniProtKB-UniPathway"/>
</dbReference>
<comment type="pathway">
    <text evidence="1">Lipid metabolism; fatty acid beta-oxidation.</text>
</comment>
<keyword evidence="7" id="KW-0560">Oxidoreductase</keyword>
<dbReference type="GO" id="GO:0016509">
    <property type="term" value="F:long-chain (3S)-3-hydroxyacyl-CoA dehydrogenase (NAD+) activity"/>
    <property type="evidence" value="ECO:0007669"/>
    <property type="project" value="TreeGrafter"/>
</dbReference>
<dbReference type="SUPFAM" id="SSF52096">
    <property type="entry name" value="ClpP/crotonase"/>
    <property type="match status" value="1"/>
</dbReference>
<reference evidence="15 16" key="1">
    <citation type="submission" date="2019-07" db="EMBL/GenBank/DDBJ databases">
        <title>Whole genome shotgun sequence of Cellulomonas soli NBRC 109434.</title>
        <authorList>
            <person name="Hosoyama A."/>
            <person name="Uohara A."/>
            <person name="Ohji S."/>
            <person name="Ichikawa N."/>
        </authorList>
    </citation>
    <scope>NUCLEOTIDE SEQUENCE [LARGE SCALE GENOMIC DNA]</scope>
    <source>
        <strain evidence="15 16">NBRC 109434</strain>
    </source>
</reference>
<evidence type="ECO:0000256" key="12">
    <source>
        <dbReference type="ARBA" id="ARBA00049556"/>
    </source>
</evidence>
<dbReference type="Gene3D" id="3.40.50.720">
    <property type="entry name" value="NAD(P)-binding Rossmann-like Domain"/>
    <property type="match status" value="1"/>
</dbReference>
<keyword evidence="5" id="KW-0276">Fatty acid metabolism</keyword>
<gene>
    <name evidence="15" type="ORF">CSO01_07130</name>
</gene>
<protein>
    <submittedName>
        <fullName evidence="15">3-hydroxyacyl-CoA dehydrogenase</fullName>
    </submittedName>
</protein>
<dbReference type="InterPro" id="IPR006108">
    <property type="entry name" value="3HC_DH_C"/>
</dbReference>
<keyword evidence="11" id="KW-0511">Multifunctional enzyme</keyword>
<dbReference type="CDD" id="cd06558">
    <property type="entry name" value="crotonase-like"/>
    <property type="match status" value="1"/>
</dbReference>
<keyword evidence="16" id="KW-1185">Reference proteome</keyword>
<evidence type="ECO:0000313" key="15">
    <source>
        <dbReference type="EMBL" id="GEP67998.1"/>
    </source>
</evidence>
<evidence type="ECO:0000256" key="6">
    <source>
        <dbReference type="ARBA" id="ARBA00022963"/>
    </source>
</evidence>
<dbReference type="UniPathway" id="UPA00659"/>
<organism evidence="15 16">
    <name type="scientific">Cellulomonas soli</name>
    <dbReference type="NCBI Taxonomy" id="931535"/>
    <lineage>
        <taxon>Bacteria</taxon>
        <taxon>Bacillati</taxon>
        <taxon>Actinomycetota</taxon>
        <taxon>Actinomycetes</taxon>
        <taxon>Micrococcales</taxon>
        <taxon>Cellulomonadaceae</taxon>
        <taxon>Cellulomonas</taxon>
    </lineage>
</organism>
<dbReference type="RefSeq" id="WP_146951763.1">
    <property type="nucleotide sequence ID" value="NZ_BAABBJ010000015.1"/>
</dbReference>
<evidence type="ECO:0000256" key="8">
    <source>
        <dbReference type="ARBA" id="ARBA00023027"/>
    </source>
</evidence>
<dbReference type="Pfam" id="PF00378">
    <property type="entry name" value="ECH_1"/>
    <property type="match status" value="1"/>
</dbReference>
<accession>A0A512P9W7</accession>
<dbReference type="Proteomes" id="UP000321798">
    <property type="component" value="Unassembled WGS sequence"/>
</dbReference>
<evidence type="ECO:0000256" key="2">
    <source>
        <dbReference type="ARBA" id="ARBA00005086"/>
    </source>
</evidence>
<comment type="catalytic activity">
    <reaction evidence="12">
        <text>a (3S)-3-hydroxyacyl-CoA + NAD(+) = a 3-oxoacyl-CoA + NADH + H(+)</text>
        <dbReference type="Rhea" id="RHEA:22432"/>
        <dbReference type="ChEBI" id="CHEBI:15378"/>
        <dbReference type="ChEBI" id="CHEBI:57318"/>
        <dbReference type="ChEBI" id="CHEBI:57540"/>
        <dbReference type="ChEBI" id="CHEBI:57945"/>
        <dbReference type="ChEBI" id="CHEBI:90726"/>
        <dbReference type="EC" id="1.1.1.35"/>
    </reaction>
</comment>
<dbReference type="InterPro" id="IPR050136">
    <property type="entry name" value="FA_oxidation_alpha_subunit"/>
</dbReference>
<dbReference type="Gene3D" id="3.90.226.10">
    <property type="entry name" value="2-enoyl-CoA Hydratase, Chain A, domain 1"/>
    <property type="match status" value="1"/>
</dbReference>
<evidence type="ECO:0000256" key="10">
    <source>
        <dbReference type="ARBA" id="ARBA00023239"/>
    </source>
</evidence>
<evidence type="ECO:0000256" key="11">
    <source>
        <dbReference type="ARBA" id="ARBA00023268"/>
    </source>
</evidence>
<dbReference type="Pfam" id="PF02737">
    <property type="entry name" value="3HCDH_N"/>
    <property type="match status" value="1"/>
</dbReference>
<dbReference type="EMBL" id="BKAL01000002">
    <property type="protein sequence ID" value="GEP67998.1"/>
    <property type="molecule type" value="Genomic_DNA"/>
</dbReference>
<sequence length="732" mass="75743">MSSTDPAAPTGPRAERVSHTLVRDVRLPGGTGTLALVTIDNGLDHTKPTTLGPLGIAELHAALATLQARAAAGEVVAVAVTGKPYYLAAGADLLQVTSVADRETAMRLGHSGHAAYRLLGEMGVPTFAFVNGVALGGGLELALNCDYRTVAGDVRALALPETSLGLVPGWGGAYLVPRLVGIEKALEVILTRPAANKPYSAQEATRIGLTDVLLDPADFLEQSIAWAEQVLRGDVVVERRALDPAPLWDGAVAAARERLHAVIHGSRPAPYRALDLLALGPDVDRDAAFAAEDEALADLIGTDEMRASVYSFGLVSGGKKPVGAPDRALAQPVTRVGIVGAGLMAAQIAMLVQQRLGVPVVMRDLDEERVAHGLAAVSASVERQTSSGRMSQAAGARLLASVTGTTDLQDLASCDLVIEAVTEILALKKRVFAELETVVAPTAVLATNTSALSVSAMAADLQHPGRVVGLHFFNPVAAMPLVEVVRAEQSSPEAVATAVEVAVSLRKTAVLVGDRPGFVVNRLLVLLLGVVVDAVEHGTPVEVADLALDPLGLPMRPFELFDLVGPAVGLHVLTSLREDLGERFPRSPGLEKLVADAVTVVGQAPAPGLPRPVSPAVQAVFDDARSSRAGDAGAPAGGHLPLDAAGVLDAVLTALTVEVGHMLDEGVVSTPQQLDLCLILGAGWGFHLGGLTPYLDRTGYSERVLGRRLLPDGLANVPGAAPVPSPGPTIRV</sequence>
<evidence type="ECO:0000256" key="9">
    <source>
        <dbReference type="ARBA" id="ARBA00023098"/>
    </source>
</evidence>
<dbReference type="Gene3D" id="1.10.1040.50">
    <property type="match status" value="1"/>
</dbReference>
<evidence type="ECO:0000313" key="16">
    <source>
        <dbReference type="Proteomes" id="UP000321798"/>
    </source>
</evidence>
<name>A0A512P9W7_9CELL</name>
<proteinExistence type="inferred from homology"/>
<keyword evidence="9" id="KW-0443">Lipid metabolism</keyword>
<keyword evidence="10" id="KW-0456">Lyase</keyword>
<comment type="caution">
    <text evidence="15">The sequence shown here is derived from an EMBL/GenBank/DDBJ whole genome shotgun (WGS) entry which is preliminary data.</text>
</comment>
<dbReference type="SUPFAM" id="SSF48179">
    <property type="entry name" value="6-phosphogluconate dehydrogenase C-terminal domain-like"/>
    <property type="match status" value="2"/>
</dbReference>
<keyword evidence="8" id="KW-0520">NAD</keyword>
<dbReference type="PANTHER" id="PTHR43612">
    <property type="entry name" value="TRIFUNCTIONAL ENZYME SUBUNIT ALPHA"/>
    <property type="match status" value="1"/>
</dbReference>